<evidence type="ECO:0000256" key="1">
    <source>
        <dbReference type="SAM" id="MobiDB-lite"/>
    </source>
</evidence>
<proteinExistence type="predicted"/>
<accession>A0A921U0N6</accession>
<sequence length="92" mass="10243">MQRRRVHQIIGGQKKSKPTTSCGTREHLLFAVKKPRNLMGYLSGLSSLNFVLKSREAKKVCGLSIFIWAKGGREPSFASTRLRPCPNATDVV</sequence>
<feature type="region of interest" description="Disordered" evidence="1">
    <location>
        <begin position="1"/>
        <end position="21"/>
    </location>
</feature>
<dbReference type="Proteomes" id="UP000807115">
    <property type="component" value="Chromosome 10"/>
</dbReference>
<dbReference type="AlphaFoldDB" id="A0A921U0N6"/>
<dbReference type="EMBL" id="CM027689">
    <property type="protein sequence ID" value="KAG0513793.1"/>
    <property type="molecule type" value="Genomic_DNA"/>
</dbReference>
<reference evidence="2" key="2">
    <citation type="submission" date="2020-10" db="EMBL/GenBank/DDBJ databases">
        <authorList>
            <person name="Cooper E.A."/>
            <person name="Brenton Z.W."/>
            <person name="Flinn B.S."/>
            <person name="Jenkins J."/>
            <person name="Shu S."/>
            <person name="Flowers D."/>
            <person name="Luo F."/>
            <person name="Wang Y."/>
            <person name="Xia P."/>
            <person name="Barry K."/>
            <person name="Daum C."/>
            <person name="Lipzen A."/>
            <person name="Yoshinaga Y."/>
            <person name="Schmutz J."/>
            <person name="Saski C."/>
            <person name="Vermerris W."/>
            <person name="Kresovich S."/>
        </authorList>
    </citation>
    <scope>NUCLEOTIDE SEQUENCE</scope>
</reference>
<comment type="caution">
    <text evidence="2">The sequence shown here is derived from an EMBL/GenBank/DDBJ whole genome shotgun (WGS) entry which is preliminary data.</text>
</comment>
<protein>
    <submittedName>
        <fullName evidence="2">Uncharacterized protein</fullName>
    </submittedName>
</protein>
<gene>
    <name evidence="2" type="ORF">BDA96_10G133400</name>
</gene>
<reference evidence="2" key="1">
    <citation type="journal article" date="2019" name="BMC Genomics">
        <title>A new reference genome for Sorghum bicolor reveals high levels of sequence similarity between sweet and grain genotypes: implications for the genetics of sugar metabolism.</title>
        <authorList>
            <person name="Cooper E.A."/>
            <person name="Brenton Z.W."/>
            <person name="Flinn B.S."/>
            <person name="Jenkins J."/>
            <person name="Shu S."/>
            <person name="Flowers D."/>
            <person name="Luo F."/>
            <person name="Wang Y."/>
            <person name="Xia P."/>
            <person name="Barry K."/>
            <person name="Daum C."/>
            <person name="Lipzen A."/>
            <person name="Yoshinaga Y."/>
            <person name="Schmutz J."/>
            <person name="Saski C."/>
            <person name="Vermerris W."/>
            <person name="Kresovich S."/>
        </authorList>
    </citation>
    <scope>NUCLEOTIDE SEQUENCE</scope>
</reference>
<name>A0A921U0N6_SORBI</name>
<evidence type="ECO:0000313" key="2">
    <source>
        <dbReference type="EMBL" id="KAG0513793.1"/>
    </source>
</evidence>
<evidence type="ECO:0000313" key="3">
    <source>
        <dbReference type="Proteomes" id="UP000807115"/>
    </source>
</evidence>
<organism evidence="2 3">
    <name type="scientific">Sorghum bicolor</name>
    <name type="common">Sorghum</name>
    <name type="synonym">Sorghum vulgare</name>
    <dbReference type="NCBI Taxonomy" id="4558"/>
    <lineage>
        <taxon>Eukaryota</taxon>
        <taxon>Viridiplantae</taxon>
        <taxon>Streptophyta</taxon>
        <taxon>Embryophyta</taxon>
        <taxon>Tracheophyta</taxon>
        <taxon>Spermatophyta</taxon>
        <taxon>Magnoliopsida</taxon>
        <taxon>Liliopsida</taxon>
        <taxon>Poales</taxon>
        <taxon>Poaceae</taxon>
        <taxon>PACMAD clade</taxon>
        <taxon>Panicoideae</taxon>
        <taxon>Andropogonodae</taxon>
        <taxon>Andropogoneae</taxon>
        <taxon>Sorghinae</taxon>
        <taxon>Sorghum</taxon>
    </lineage>
</organism>